<gene>
    <name evidence="2" type="ORF">AXX12_06560</name>
</gene>
<sequence>MMGFLRKINWGVALVWGLLFVAMNGSSVFAVEKLPPEKAYLSDVYINMMDVTSLHYDLTIKAETPMGEIQTTINGEAREKPLSLKHDMNIFYRDVQNKENTMLIKQYLEENQGNLVIYSLHNETWIKQILPLDPSMTKKPSADEKVTAQMKMLQLMKSVKLKRETPSYKYMEVTLDTMQISDAIGEAVKLNTVQDKDMLRAIAAGRLGLLSAGNIKYNVKVDKVTKMVTEIDMDLTEPIRKGVGLFLDITNPKSKAEIEGFLTKSTLTMQITYSKYNQVDPIEIPQDVRDNAKEMKPAVKVAPKESE</sequence>
<dbReference type="Pfam" id="PF20316">
    <property type="entry name" value="DUF6612"/>
    <property type="match status" value="1"/>
</dbReference>
<dbReference type="RefSeq" id="WP_066240950.1">
    <property type="nucleotide sequence ID" value="NZ_LSGP01000017.1"/>
</dbReference>
<evidence type="ECO:0000313" key="2">
    <source>
        <dbReference type="EMBL" id="KYZ76102.1"/>
    </source>
</evidence>
<name>A0A154BQ82_ANASB</name>
<dbReference type="InterPro" id="IPR046720">
    <property type="entry name" value="DUF6612"/>
</dbReference>
<reference evidence="2 3" key="1">
    <citation type="submission" date="2016-02" db="EMBL/GenBank/DDBJ databases">
        <title>Anaerosporomusa subterraneum gen. nov., sp. nov., a spore-forming obligate anaerobe isolated from saprolite.</title>
        <authorList>
            <person name="Choi J.K."/>
            <person name="Shah M."/>
            <person name="Yee N."/>
        </authorList>
    </citation>
    <scope>NUCLEOTIDE SEQUENCE [LARGE SCALE GENOMIC DNA]</scope>
    <source>
        <strain evidence="2 3">RU4</strain>
    </source>
</reference>
<organism evidence="2 3">
    <name type="scientific">Anaerosporomusa subterranea</name>
    <dbReference type="NCBI Taxonomy" id="1794912"/>
    <lineage>
        <taxon>Bacteria</taxon>
        <taxon>Bacillati</taxon>
        <taxon>Bacillota</taxon>
        <taxon>Negativicutes</taxon>
        <taxon>Acetonemataceae</taxon>
        <taxon>Anaerosporomusa</taxon>
    </lineage>
</organism>
<accession>A0A154BQ82</accession>
<dbReference type="Proteomes" id="UP000076268">
    <property type="component" value="Unassembled WGS sequence"/>
</dbReference>
<dbReference type="AlphaFoldDB" id="A0A154BQ82"/>
<comment type="caution">
    <text evidence="2">The sequence shown here is derived from an EMBL/GenBank/DDBJ whole genome shotgun (WGS) entry which is preliminary data.</text>
</comment>
<dbReference type="EMBL" id="LSGP01000017">
    <property type="protein sequence ID" value="KYZ76102.1"/>
    <property type="molecule type" value="Genomic_DNA"/>
</dbReference>
<proteinExistence type="predicted"/>
<protein>
    <submittedName>
        <fullName evidence="2">Uncharacterized protein</fullName>
    </submittedName>
</protein>
<dbReference type="OrthoDB" id="1957331at2"/>
<keyword evidence="3" id="KW-1185">Reference proteome</keyword>
<evidence type="ECO:0000313" key="3">
    <source>
        <dbReference type="Proteomes" id="UP000076268"/>
    </source>
</evidence>
<evidence type="ECO:0000256" key="1">
    <source>
        <dbReference type="SAM" id="MobiDB-lite"/>
    </source>
</evidence>
<feature type="region of interest" description="Disordered" evidence="1">
    <location>
        <begin position="288"/>
        <end position="307"/>
    </location>
</feature>